<dbReference type="HOGENOM" id="CLU_986194_0_0_10"/>
<organism evidence="1 2">
    <name type="scientific">Kordia algicida OT-1</name>
    <dbReference type="NCBI Taxonomy" id="391587"/>
    <lineage>
        <taxon>Bacteria</taxon>
        <taxon>Pseudomonadati</taxon>
        <taxon>Bacteroidota</taxon>
        <taxon>Flavobacteriia</taxon>
        <taxon>Flavobacteriales</taxon>
        <taxon>Flavobacteriaceae</taxon>
        <taxon>Kordia</taxon>
    </lineage>
</organism>
<dbReference type="EMBL" id="ABIB01000005">
    <property type="protein sequence ID" value="EDP96177.1"/>
    <property type="molecule type" value="Genomic_DNA"/>
</dbReference>
<dbReference type="Proteomes" id="UP000002945">
    <property type="component" value="Unassembled WGS sequence"/>
</dbReference>
<evidence type="ECO:0000313" key="1">
    <source>
        <dbReference type="EMBL" id="EDP96177.1"/>
    </source>
</evidence>
<comment type="caution">
    <text evidence="1">The sequence shown here is derived from an EMBL/GenBank/DDBJ whole genome shotgun (WGS) entry which is preliminary data.</text>
</comment>
<accession>A9DYT6</accession>
<protein>
    <submittedName>
        <fullName evidence="1">Uncharacterized protein</fullName>
    </submittedName>
</protein>
<gene>
    <name evidence="1" type="ORF">KAOT1_08408</name>
</gene>
<sequence length="282" mass="32565">MKLLSTIAPAETILIQQGSAAQLKNLLKFTFMDLLLKKVLKIVEVEKQPHPRDEVRVYTYVETGKNFEKYTAKNHELIFLRPFKEEASIQILFKHYVKIIYEASNGKKGYRESIRSSKELQPYFSQTFFISLFRVIKLTNEGKNVQQEVVSYLQEVNLQINDLLENNQKKALELLIAIGGNIFLLQNLDFDLLRKIDKELIKQQKTLHANVDSYDDSWIFYVDFYDDNYLFDYSFDENNSFDTFFNDTMDSFDSEFDASSCSSWDSGCNSGCSSCGGCGGCD</sequence>
<dbReference type="eggNOG" id="ENOG5032THR">
    <property type="taxonomic scope" value="Bacteria"/>
</dbReference>
<dbReference type="STRING" id="391587.KAOT1_08408"/>
<dbReference type="AlphaFoldDB" id="A9DYT6"/>
<evidence type="ECO:0000313" key="2">
    <source>
        <dbReference type="Proteomes" id="UP000002945"/>
    </source>
</evidence>
<keyword evidence="2" id="KW-1185">Reference proteome</keyword>
<proteinExistence type="predicted"/>
<reference evidence="1 2" key="1">
    <citation type="journal article" date="2011" name="J. Bacteriol.">
        <title>Genome sequence of the algicidal bacterium Kordia algicida OT-1.</title>
        <authorList>
            <person name="Lee H.S."/>
            <person name="Kang S.G."/>
            <person name="Kwon K.K."/>
            <person name="Lee J.H."/>
            <person name="Kim S.J."/>
        </authorList>
    </citation>
    <scope>NUCLEOTIDE SEQUENCE [LARGE SCALE GENOMIC DNA]</scope>
    <source>
        <strain evidence="1 2">OT-1</strain>
    </source>
</reference>
<name>A9DYT6_9FLAO</name>
<dbReference type="RefSeq" id="WP_007094247.1">
    <property type="nucleotide sequence ID" value="NZ_CP142125.1"/>
</dbReference>
<dbReference type="OrthoDB" id="1162997at2"/>